<organism evidence="4 5">
    <name type="scientific">Nocardia iowensis</name>
    <dbReference type="NCBI Taxonomy" id="204891"/>
    <lineage>
        <taxon>Bacteria</taxon>
        <taxon>Bacillati</taxon>
        <taxon>Actinomycetota</taxon>
        <taxon>Actinomycetes</taxon>
        <taxon>Mycobacteriales</taxon>
        <taxon>Nocardiaceae</taxon>
        <taxon>Nocardia</taxon>
    </lineage>
</organism>
<reference evidence="4 5" key="1">
    <citation type="submission" date="2021-07" db="EMBL/GenBank/DDBJ databases">
        <title>Whole Genome Sequence of Nocardia Iowensis.</title>
        <authorList>
            <person name="Lamm A."/>
            <person name="Collins-Fairclough A.M."/>
            <person name="Bunk B."/>
            <person name="Sproer C."/>
        </authorList>
    </citation>
    <scope>NUCLEOTIDE SEQUENCE [LARGE SCALE GENOMIC DNA]</scope>
    <source>
        <strain evidence="4 5">NRRL 5646</strain>
    </source>
</reference>
<dbReference type="GO" id="GO:0016874">
    <property type="term" value="F:ligase activity"/>
    <property type="evidence" value="ECO:0007669"/>
    <property type="project" value="UniProtKB-KW"/>
</dbReference>
<evidence type="ECO:0000256" key="2">
    <source>
        <dbReference type="ARBA" id="ARBA00022598"/>
    </source>
</evidence>
<dbReference type="PANTHER" id="PTHR24096:SF149">
    <property type="entry name" value="AMP-BINDING DOMAIN-CONTAINING PROTEIN-RELATED"/>
    <property type="match status" value="1"/>
</dbReference>
<proteinExistence type="inferred from homology"/>
<dbReference type="InterPro" id="IPR020845">
    <property type="entry name" value="AMP-binding_CS"/>
</dbReference>
<name>A0ABX8RK96_NOCIO</name>
<evidence type="ECO:0000313" key="4">
    <source>
        <dbReference type="EMBL" id="QXN90068.1"/>
    </source>
</evidence>
<dbReference type="EMBL" id="CP078145">
    <property type="protein sequence ID" value="QXN90068.1"/>
    <property type="molecule type" value="Genomic_DNA"/>
</dbReference>
<evidence type="ECO:0000259" key="3">
    <source>
        <dbReference type="Pfam" id="PF00501"/>
    </source>
</evidence>
<evidence type="ECO:0000256" key="1">
    <source>
        <dbReference type="ARBA" id="ARBA00006432"/>
    </source>
</evidence>
<dbReference type="Pfam" id="PF00501">
    <property type="entry name" value="AMP-binding"/>
    <property type="match status" value="1"/>
</dbReference>
<comment type="similarity">
    <text evidence="1">Belongs to the ATP-dependent AMP-binding enzyme family.</text>
</comment>
<dbReference type="InterPro" id="IPR000873">
    <property type="entry name" value="AMP-dep_synth/lig_dom"/>
</dbReference>
<dbReference type="RefSeq" id="WP_218470940.1">
    <property type="nucleotide sequence ID" value="NZ_BAABJN010000006.1"/>
</dbReference>
<keyword evidence="2 4" id="KW-0436">Ligase</keyword>
<dbReference type="PROSITE" id="PS00455">
    <property type="entry name" value="AMP_BINDING"/>
    <property type="match status" value="1"/>
</dbReference>
<keyword evidence="5" id="KW-1185">Reference proteome</keyword>
<gene>
    <name evidence="4" type="ORF">KV110_32245</name>
</gene>
<accession>A0ABX8RK96</accession>
<sequence>MTRLKYSHINIGLLFDWHADRTGQTIVHVDRPADIAPDLGTAFDANTLAATVRDLASALYAAGARHGDKVVIVKDNHFDSVLVAAGAARIGALPVMISPFVPLPMLPVMIAKAAPRLVIAGTTLLAAAVAASVELAPAETPIVTVGEPRDDLPDNAVPLDEFRGAAAVSARPNANAEPMIVTHTSGTTGVPKFVVHSADTAIHSLPPRLERFPLPFMTSRRDDIVAAAIPFFHIRAFLWTASQLAVGPRAMVALSDPAPTEVAKALAAFRPTHVETLPNVFQLWEELADRQPELFARTRLFTSTFDAVHTRTVRKFLNASQRRFPVWAWALAQSEIHAMVGGIVTRPMVNGRRRERSDLTTVGFPPMVRARVVDPVTGQKVPHGTAGLLMISAKGRCLTYLGEDERHRSKVDGKWWNSGDMAISLGFGRYRMVDREVDMIPGMSCIELESTLLDRLANATEIVVLAIPGNLPLPVVCMRDDRLEPAEWTAATHGLPAMQQPRVVPWDQVPRTGTWKVQRAELRARLVGTAAGIGSGNWI</sequence>
<feature type="domain" description="AMP-dependent synthetase/ligase" evidence="3">
    <location>
        <begin position="17"/>
        <end position="400"/>
    </location>
</feature>
<protein>
    <submittedName>
        <fullName evidence="4">Acyl--CoA ligase</fullName>
    </submittedName>
</protein>
<dbReference type="Proteomes" id="UP000694257">
    <property type="component" value="Chromosome"/>
</dbReference>
<dbReference type="PANTHER" id="PTHR24096">
    <property type="entry name" value="LONG-CHAIN-FATTY-ACID--COA LIGASE"/>
    <property type="match status" value="1"/>
</dbReference>
<evidence type="ECO:0000313" key="5">
    <source>
        <dbReference type="Proteomes" id="UP000694257"/>
    </source>
</evidence>